<feature type="region of interest" description="Disordered" evidence="1">
    <location>
        <begin position="292"/>
        <end position="397"/>
    </location>
</feature>
<keyword evidence="2" id="KW-0812">Transmembrane</keyword>
<name>A0A4U1JB68_9BACT</name>
<dbReference type="EMBL" id="SSMQ01000024">
    <property type="protein sequence ID" value="TKD04444.1"/>
    <property type="molecule type" value="Genomic_DNA"/>
</dbReference>
<organism evidence="3 4">
    <name type="scientific">Polyangium fumosum</name>
    <dbReference type="NCBI Taxonomy" id="889272"/>
    <lineage>
        <taxon>Bacteria</taxon>
        <taxon>Pseudomonadati</taxon>
        <taxon>Myxococcota</taxon>
        <taxon>Polyangia</taxon>
        <taxon>Polyangiales</taxon>
        <taxon>Polyangiaceae</taxon>
        <taxon>Polyangium</taxon>
    </lineage>
</organism>
<feature type="transmembrane region" description="Helical" evidence="2">
    <location>
        <begin position="124"/>
        <end position="143"/>
    </location>
</feature>
<evidence type="ECO:0000256" key="1">
    <source>
        <dbReference type="SAM" id="MobiDB-lite"/>
    </source>
</evidence>
<dbReference type="Pfam" id="PF05488">
    <property type="entry name" value="PAAR_motif"/>
    <property type="match status" value="1"/>
</dbReference>
<feature type="transmembrane region" description="Helical" evidence="2">
    <location>
        <begin position="213"/>
        <end position="234"/>
    </location>
</feature>
<accession>A0A4U1JB68</accession>
<gene>
    <name evidence="3" type="ORF">E8A74_22805</name>
</gene>
<keyword evidence="2" id="KW-1133">Transmembrane helix</keyword>
<evidence type="ECO:0000313" key="3">
    <source>
        <dbReference type="EMBL" id="TKD04444.1"/>
    </source>
</evidence>
<sequence length="397" mass="40951">MSGPPPAARVGDPIEHSNALLGAITGIAMGLAIGVAIGVAGILTVATGGLAAVAFAVIGAAAMACTGAVAGFSFGEWIGQKSKSISGVIKEGAKTVFIGQGCPPAARAYDKLACGDPPVTPGKVVVAALLGPLGMIGLGIYSFSRSDHGDARIADGSKTVYIEGFNAARETDETECSGKIVQGCKTVRIGGPRIQLLPKRPEISEKFREWMAFIDKAGVLLGIISGIGAVRVLFTQGIKGFLPALRSLTSSQRWDVGLALGDGGLWLAETYGGLNPWVRTFYETGTLGRSGWLARPGRGGAPSLPTGPRGGTPDLPTAPRAGTPDLPTAPRVDTPDLPTAPRVDAPNVPPTPPRAIPQGGQSISERMAQGGNPPPYARQNPDNYFYDPAAGRYKRRP</sequence>
<dbReference type="InterPro" id="IPR008727">
    <property type="entry name" value="PAAR_motif"/>
</dbReference>
<evidence type="ECO:0000313" key="4">
    <source>
        <dbReference type="Proteomes" id="UP000309215"/>
    </source>
</evidence>
<reference evidence="3 4" key="1">
    <citation type="submission" date="2019-04" db="EMBL/GenBank/DDBJ databases">
        <authorList>
            <person name="Li Y."/>
            <person name="Wang J."/>
        </authorList>
    </citation>
    <scope>NUCLEOTIDE SEQUENCE [LARGE SCALE GENOMIC DNA]</scope>
    <source>
        <strain evidence="3 4">DSM 14668</strain>
    </source>
</reference>
<dbReference type="Gene3D" id="2.60.200.60">
    <property type="match status" value="1"/>
</dbReference>
<proteinExistence type="predicted"/>
<keyword evidence="4" id="KW-1185">Reference proteome</keyword>
<dbReference type="RefSeq" id="WP_136931169.1">
    <property type="nucleotide sequence ID" value="NZ_SSMQ01000024.1"/>
</dbReference>
<protein>
    <submittedName>
        <fullName evidence="3">Uncharacterized protein</fullName>
    </submittedName>
</protein>
<evidence type="ECO:0000256" key="2">
    <source>
        <dbReference type="SAM" id="Phobius"/>
    </source>
</evidence>
<dbReference type="AlphaFoldDB" id="A0A4U1JB68"/>
<feature type="transmembrane region" description="Helical" evidence="2">
    <location>
        <begin position="50"/>
        <end position="74"/>
    </location>
</feature>
<keyword evidence="2" id="KW-0472">Membrane</keyword>
<dbReference type="Proteomes" id="UP000309215">
    <property type="component" value="Unassembled WGS sequence"/>
</dbReference>
<comment type="caution">
    <text evidence="3">The sequence shown here is derived from an EMBL/GenBank/DDBJ whole genome shotgun (WGS) entry which is preliminary data.</text>
</comment>
<feature type="transmembrane region" description="Helical" evidence="2">
    <location>
        <begin position="20"/>
        <end position="43"/>
    </location>
</feature>
<dbReference type="OrthoDB" id="2666939at2"/>